<keyword evidence="1" id="KW-0732">Signal</keyword>
<evidence type="ECO:0000313" key="2">
    <source>
        <dbReference type="EMBL" id="OGD00495.1"/>
    </source>
</evidence>
<evidence type="ECO:0008006" key="4">
    <source>
        <dbReference type="Google" id="ProtNLM"/>
    </source>
</evidence>
<accession>A0A1F4Z2L5</accession>
<organism evidence="2 3">
    <name type="scientific">Candidatus Amesbacteria bacterium RIFCSPLOWO2_01_FULL_47_33</name>
    <dbReference type="NCBI Taxonomy" id="1797258"/>
    <lineage>
        <taxon>Bacteria</taxon>
        <taxon>Candidatus Amesiibacteriota</taxon>
    </lineage>
</organism>
<reference evidence="2 3" key="1">
    <citation type="journal article" date="2016" name="Nat. Commun.">
        <title>Thousands of microbial genomes shed light on interconnected biogeochemical processes in an aquifer system.</title>
        <authorList>
            <person name="Anantharaman K."/>
            <person name="Brown C.T."/>
            <person name="Hug L.A."/>
            <person name="Sharon I."/>
            <person name="Castelle C.J."/>
            <person name="Probst A.J."/>
            <person name="Thomas B.C."/>
            <person name="Singh A."/>
            <person name="Wilkins M.J."/>
            <person name="Karaoz U."/>
            <person name="Brodie E.L."/>
            <person name="Williams K.H."/>
            <person name="Hubbard S.S."/>
            <person name="Banfield J.F."/>
        </authorList>
    </citation>
    <scope>NUCLEOTIDE SEQUENCE [LARGE SCALE GENOMIC DNA]</scope>
</reference>
<dbReference type="EMBL" id="MEXM01000037">
    <property type="protein sequence ID" value="OGD00495.1"/>
    <property type="molecule type" value="Genomic_DNA"/>
</dbReference>
<proteinExistence type="predicted"/>
<protein>
    <recommendedName>
        <fullName evidence="4">Cohesin domain-containing protein</fullName>
    </recommendedName>
</protein>
<name>A0A1F4Z2L5_9BACT</name>
<dbReference type="Proteomes" id="UP000176822">
    <property type="component" value="Unassembled WGS sequence"/>
</dbReference>
<evidence type="ECO:0000313" key="3">
    <source>
        <dbReference type="Proteomes" id="UP000176822"/>
    </source>
</evidence>
<gene>
    <name evidence="2" type="ORF">A2972_03300</name>
</gene>
<evidence type="ECO:0000256" key="1">
    <source>
        <dbReference type="SAM" id="SignalP"/>
    </source>
</evidence>
<feature type="chain" id="PRO_5009515962" description="Cohesin domain-containing protein" evidence="1">
    <location>
        <begin position="23"/>
        <end position="124"/>
    </location>
</feature>
<dbReference type="AlphaFoldDB" id="A0A1F4Z2L5"/>
<sequence>MKSLFISLILISSLFLPQNIFAAVSPGVSLAVSRDRHFVYLTFSGLKTVSLVDYVLTYDSGTVQKGMQGGFRTKKYTSRSKRRQILGTCSSGTCVFQMSPKNFKLEITYTLRSGGVVTLNRTLQ</sequence>
<feature type="signal peptide" evidence="1">
    <location>
        <begin position="1"/>
        <end position="22"/>
    </location>
</feature>
<comment type="caution">
    <text evidence="2">The sequence shown here is derived from an EMBL/GenBank/DDBJ whole genome shotgun (WGS) entry which is preliminary data.</text>
</comment>